<keyword evidence="6" id="KW-0472">Membrane</keyword>
<dbReference type="RefSeq" id="WP_207565822.1">
    <property type="nucleotide sequence ID" value="NZ_CP071446.1"/>
</dbReference>
<dbReference type="CDD" id="cd07560">
    <property type="entry name" value="Peptidase_S41_CPP"/>
    <property type="match status" value="1"/>
</dbReference>
<evidence type="ECO:0000313" key="8">
    <source>
        <dbReference type="EMBL" id="QTA37099.1"/>
    </source>
</evidence>
<dbReference type="InterPro" id="IPR029045">
    <property type="entry name" value="ClpP/crotonase-like_dom_sf"/>
</dbReference>
<dbReference type="SUPFAM" id="SSF52096">
    <property type="entry name" value="ClpP/crotonase"/>
    <property type="match status" value="1"/>
</dbReference>
<proteinExistence type="inferred from homology"/>
<keyword evidence="6" id="KW-0812">Transmembrane</keyword>
<dbReference type="InterPro" id="IPR001478">
    <property type="entry name" value="PDZ"/>
</dbReference>
<dbReference type="CDD" id="cd06782">
    <property type="entry name" value="cpPDZ_CPP-like"/>
    <property type="match status" value="1"/>
</dbReference>
<dbReference type="SUPFAM" id="SSF50156">
    <property type="entry name" value="PDZ domain-like"/>
    <property type="match status" value="1"/>
</dbReference>
<comment type="similarity">
    <text evidence="1 5">Belongs to the peptidase S41A family.</text>
</comment>
<dbReference type="Proteomes" id="UP000671862">
    <property type="component" value="Chromosome"/>
</dbReference>
<dbReference type="EMBL" id="CP071446">
    <property type="protein sequence ID" value="QTA37099.1"/>
    <property type="molecule type" value="Genomic_DNA"/>
</dbReference>
<dbReference type="SMART" id="SM00245">
    <property type="entry name" value="TSPc"/>
    <property type="match status" value="1"/>
</dbReference>
<keyword evidence="6" id="KW-1133">Transmembrane helix</keyword>
<dbReference type="SMART" id="SM00228">
    <property type="entry name" value="PDZ"/>
    <property type="match status" value="1"/>
</dbReference>
<evidence type="ECO:0000256" key="6">
    <source>
        <dbReference type="SAM" id="Phobius"/>
    </source>
</evidence>
<dbReference type="Gene3D" id="3.30.750.44">
    <property type="match status" value="1"/>
</dbReference>
<dbReference type="Pfam" id="PF00595">
    <property type="entry name" value="PDZ"/>
    <property type="match status" value="1"/>
</dbReference>
<evidence type="ECO:0000256" key="2">
    <source>
        <dbReference type="ARBA" id="ARBA00022670"/>
    </source>
</evidence>
<keyword evidence="3 5" id="KW-0378">Hydrolase</keyword>
<evidence type="ECO:0000256" key="5">
    <source>
        <dbReference type="RuleBase" id="RU004404"/>
    </source>
</evidence>
<sequence>MTSKKRFIGIMSIILTVILGSLILTGASEKAFQNNLAPIAETLYYIMNYYYGSDNLDVNKVVDYGIDGLIKGLGDDFSYYYNQQAYEEQSIDTKGEYGGLGIEVTYDSEYKAIKVISPMYGTPAWKAGLKSGDLIIEVDGTPVKNISYMEAINMMRGEPGTKVKLTILRGEETLTFEITREKIHLIPVKYGFIESDIGRIGYVRLTKFNEPATKELEKVLKTVYEKGIVALIFDLRNNPGGLLDTAVDVASMFLDANKLIVTVKPKVGAEERYVSKGNNFPEVPLVLLVNEGSASASEIVTAALKENNRAIVIGKKTFGKGSVQRGFPLSNGGVAFLTIAHYQTPSGKDIHKVGIEPNIWITSDATENNHKQEVVEYTKTHISVNVDDPYIKEALKYLIENR</sequence>
<evidence type="ECO:0000259" key="7">
    <source>
        <dbReference type="PROSITE" id="PS50106"/>
    </source>
</evidence>
<evidence type="ECO:0000256" key="4">
    <source>
        <dbReference type="ARBA" id="ARBA00022825"/>
    </source>
</evidence>
<dbReference type="InterPro" id="IPR036034">
    <property type="entry name" value="PDZ_sf"/>
</dbReference>
<reference evidence="8 9" key="1">
    <citation type="submission" date="2021-03" db="EMBL/GenBank/DDBJ databases">
        <title>Thermosipho ferrireducens sp.nov., an anaerobic thermophilic iron-reducing bacterium isolated from a deep-sea hydrothermal sulfide deposits.</title>
        <authorList>
            <person name="Zeng X."/>
            <person name="Chen Y."/>
            <person name="Shao Z."/>
        </authorList>
    </citation>
    <scope>NUCLEOTIDE SEQUENCE [LARGE SCALE GENOMIC DNA]</scope>
    <source>
        <strain evidence="8 9">JL129W03</strain>
    </source>
</reference>
<dbReference type="InterPro" id="IPR004447">
    <property type="entry name" value="Peptidase_S41A"/>
</dbReference>
<dbReference type="Gene3D" id="2.30.42.10">
    <property type="match status" value="1"/>
</dbReference>
<keyword evidence="4 5" id="KW-0720">Serine protease</keyword>
<dbReference type="Gene3D" id="3.90.226.10">
    <property type="entry name" value="2-enoyl-CoA Hydratase, Chain A, domain 1"/>
    <property type="match status" value="1"/>
</dbReference>
<keyword evidence="2 5" id="KW-0645">Protease</keyword>
<protein>
    <submittedName>
        <fullName evidence="8">S41 family peptidase</fullName>
    </submittedName>
</protein>
<dbReference type="NCBIfam" id="TIGR00225">
    <property type="entry name" value="prc"/>
    <property type="match status" value="1"/>
</dbReference>
<organism evidence="8 9">
    <name type="scientific">Thermosipho ferrireducens</name>
    <dbReference type="NCBI Taxonomy" id="2571116"/>
    <lineage>
        <taxon>Bacteria</taxon>
        <taxon>Thermotogati</taxon>
        <taxon>Thermotogota</taxon>
        <taxon>Thermotogae</taxon>
        <taxon>Thermotogales</taxon>
        <taxon>Fervidobacteriaceae</taxon>
        <taxon>Thermosipho</taxon>
    </lineage>
</organism>
<dbReference type="Pfam" id="PF03572">
    <property type="entry name" value="Peptidase_S41"/>
    <property type="match status" value="1"/>
</dbReference>
<name>A0ABX7S3Y4_9BACT</name>
<feature type="transmembrane region" description="Helical" evidence="6">
    <location>
        <begin position="7"/>
        <end position="27"/>
    </location>
</feature>
<accession>A0ABX7S3Y4</accession>
<dbReference type="InterPro" id="IPR005151">
    <property type="entry name" value="Tail-specific_protease"/>
</dbReference>
<evidence type="ECO:0000313" key="9">
    <source>
        <dbReference type="Proteomes" id="UP000671862"/>
    </source>
</evidence>
<dbReference type="PANTHER" id="PTHR32060:SF30">
    <property type="entry name" value="CARBOXY-TERMINAL PROCESSING PROTEASE CTPA"/>
    <property type="match status" value="1"/>
</dbReference>
<gene>
    <name evidence="8" type="ORF">JYK00_04915</name>
</gene>
<feature type="domain" description="PDZ" evidence="7">
    <location>
        <begin position="94"/>
        <end position="156"/>
    </location>
</feature>
<evidence type="ECO:0000256" key="1">
    <source>
        <dbReference type="ARBA" id="ARBA00009179"/>
    </source>
</evidence>
<keyword evidence="9" id="KW-1185">Reference proteome</keyword>
<dbReference type="PANTHER" id="PTHR32060">
    <property type="entry name" value="TAIL-SPECIFIC PROTEASE"/>
    <property type="match status" value="1"/>
</dbReference>
<evidence type="ECO:0000256" key="3">
    <source>
        <dbReference type="ARBA" id="ARBA00022801"/>
    </source>
</evidence>
<dbReference type="PROSITE" id="PS50106">
    <property type="entry name" value="PDZ"/>
    <property type="match status" value="1"/>
</dbReference>